<feature type="compositionally biased region" description="Polar residues" evidence="2">
    <location>
        <begin position="319"/>
        <end position="330"/>
    </location>
</feature>
<evidence type="ECO:0000256" key="3">
    <source>
        <dbReference type="SAM" id="Phobius"/>
    </source>
</evidence>
<feature type="transmembrane region" description="Helical" evidence="3">
    <location>
        <begin position="41"/>
        <end position="64"/>
    </location>
</feature>
<name>A0AAN9ALL4_9CAEN</name>
<keyword evidence="3" id="KW-1133">Transmembrane helix</keyword>
<evidence type="ECO:0000313" key="5">
    <source>
        <dbReference type="EMBL" id="KAK7089175.1"/>
    </source>
</evidence>
<feature type="domain" description="ZU5" evidence="4">
    <location>
        <begin position="368"/>
        <end position="463"/>
    </location>
</feature>
<dbReference type="AlphaFoldDB" id="A0AAN9ALL4"/>
<dbReference type="Gene3D" id="2.60.220.30">
    <property type="match status" value="1"/>
</dbReference>
<evidence type="ECO:0000259" key="4">
    <source>
        <dbReference type="Pfam" id="PF00791"/>
    </source>
</evidence>
<dbReference type="Pfam" id="PF05461">
    <property type="entry name" value="ApoL"/>
    <property type="match status" value="1"/>
</dbReference>
<dbReference type="PANTHER" id="PTHR14096">
    <property type="entry name" value="APOLIPOPROTEIN L"/>
    <property type="match status" value="1"/>
</dbReference>
<dbReference type="GO" id="GO:0008289">
    <property type="term" value="F:lipid binding"/>
    <property type="evidence" value="ECO:0007669"/>
    <property type="project" value="InterPro"/>
</dbReference>
<dbReference type="EMBL" id="JBAMIC010002654">
    <property type="protein sequence ID" value="KAK7089175.1"/>
    <property type="molecule type" value="Genomic_DNA"/>
</dbReference>
<dbReference type="PANTHER" id="PTHR14096:SF28">
    <property type="entry name" value="APOLIPOPROTEIN L, 1-RELATED"/>
    <property type="match status" value="1"/>
</dbReference>
<comment type="caution">
    <text evidence="5">The sequence shown here is derived from an EMBL/GenBank/DDBJ whole genome shotgun (WGS) entry which is preliminary data.</text>
</comment>
<keyword evidence="3" id="KW-0472">Membrane</keyword>
<dbReference type="Proteomes" id="UP001374579">
    <property type="component" value="Unassembled WGS sequence"/>
</dbReference>
<protein>
    <recommendedName>
        <fullName evidence="4">ZU5 domain-containing protein</fullName>
    </recommendedName>
</protein>
<proteinExistence type="inferred from homology"/>
<keyword evidence="3" id="KW-0812">Transmembrane</keyword>
<reference evidence="5 6" key="1">
    <citation type="submission" date="2024-02" db="EMBL/GenBank/DDBJ databases">
        <title>Chromosome-scale genome assembly of the rough periwinkle Littorina saxatilis.</title>
        <authorList>
            <person name="De Jode A."/>
            <person name="Faria R."/>
            <person name="Formenti G."/>
            <person name="Sims Y."/>
            <person name="Smith T.P."/>
            <person name="Tracey A."/>
            <person name="Wood J.M.D."/>
            <person name="Zagrodzka Z.B."/>
            <person name="Johannesson K."/>
            <person name="Butlin R.K."/>
            <person name="Leder E.H."/>
        </authorList>
    </citation>
    <scope>NUCLEOTIDE SEQUENCE [LARGE SCALE GENOMIC DNA]</scope>
    <source>
        <strain evidence="5">Snail1</strain>
        <tissue evidence="5">Muscle</tissue>
    </source>
</reference>
<evidence type="ECO:0000256" key="1">
    <source>
        <dbReference type="ARBA" id="ARBA00010090"/>
    </source>
</evidence>
<feature type="compositionally biased region" description="Low complexity" evidence="2">
    <location>
        <begin position="281"/>
        <end position="302"/>
    </location>
</feature>
<gene>
    <name evidence="5" type="ORF">V1264_024467</name>
</gene>
<sequence>MTTIKREKDQLLKMSRSLKEDFLWIADDLDKHYSNVNIAKVSGGVAGVIGSGLAIGGAIAAPFTLGASLILIWIGTGVAIAGASTSMVHYFIEKKKLEEIDAKWKKFQDSLGEHLETPGGVDATLVKDQAGRIFTFARMLFNAVDAGVDTANATVRGVAATAPRLFGRVVTSPLFVLSVNAMGLSVYDIVQGSEKLHQMEGSKAGKVPRALAEKLDEFIQFLEENEEDDVDSAIESSEGLEKVVEGNQTSDNDPQNRSTESKSQSRNTRSPSLTHTVMDLSDSPSSSHSSSSSSSSVSNEISMPLEDGDNPDTGEAGQDSGSGPSDNTESCGPERKPPPVPGQHTFGAGVSSTADHSKTIVCPRWQHSECVTPGGGLLRKRDSDVVLHVPPDAVDDAVRVFTAVCANEERICATLKFPKEDLVVSPLVEYWAGSDFRFKRPVEIKLPHFLPSDADLTMVRVYRATKNESGQTILSRVRPLVPDDSASSAEVGAIIWEGSAHFQVTSDGIVCITTDRFSSYVCTHCGRTQGQPTLYAKVYGSHKRLASKQRFADVDLYVWDGRLDIEDFRQEYGIGSGKDEKGRTTLTLSSSETLSDSDTLYMELRVVQPFAELWEHNTDEQGRVVLARRQSRPLAKHLSCEDESCVQKGIDL</sequence>
<dbReference type="InterPro" id="IPR000906">
    <property type="entry name" value="ZU5_dom"/>
</dbReference>
<evidence type="ECO:0000256" key="2">
    <source>
        <dbReference type="SAM" id="MobiDB-lite"/>
    </source>
</evidence>
<feature type="compositionally biased region" description="Polar residues" evidence="2">
    <location>
        <begin position="246"/>
        <end position="275"/>
    </location>
</feature>
<feature type="region of interest" description="Disordered" evidence="2">
    <location>
        <begin position="244"/>
        <end position="352"/>
    </location>
</feature>
<feature type="transmembrane region" description="Helical" evidence="3">
    <location>
        <begin position="70"/>
        <end position="92"/>
    </location>
</feature>
<dbReference type="GO" id="GO:0016020">
    <property type="term" value="C:membrane"/>
    <property type="evidence" value="ECO:0007669"/>
    <property type="project" value="TreeGrafter"/>
</dbReference>
<comment type="similarity">
    <text evidence="1">Belongs to the apolipoprotein L family.</text>
</comment>
<dbReference type="GO" id="GO:0042157">
    <property type="term" value="P:lipoprotein metabolic process"/>
    <property type="evidence" value="ECO:0007669"/>
    <property type="project" value="InterPro"/>
</dbReference>
<dbReference type="GO" id="GO:0005576">
    <property type="term" value="C:extracellular region"/>
    <property type="evidence" value="ECO:0007669"/>
    <property type="project" value="InterPro"/>
</dbReference>
<keyword evidence="6" id="KW-1185">Reference proteome</keyword>
<evidence type="ECO:0000313" key="6">
    <source>
        <dbReference type="Proteomes" id="UP001374579"/>
    </source>
</evidence>
<dbReference type="InterPro" id="IPR008405">
    <property type="entry name" value="ApoL"/>
</dbReference>
<dbReference type="Pfam" id="PF00791">
    <property type="entry name" value="ZU5"/>
    <property type="match status" value="1"/>
</dbReference>
<accession>A0AAN9ALL4</accession>
<organism evidence="5 6">
    <name type="scientific">Littorina saxatilis</name>
    <dbReference type="NCBI Taxonomy" id="31220"/>
    <lineage>
        <taxon>Eukaryota</taxon>
        <taxon>Metazoa</taxon>
        <taxon>Spiralia</taxon>
        <taxon>Lophotrochozoa</taxon>
        <taxon>Mollusca</taxon>
        <taxon>Gastropoda</taxon>
        <taxon>Caenogastropoda</taxon>
        <taxon>Littorinimorpha</taxon>
        <taxon>Littorinoidea</taxon>
        <taxon>Littorinidae</taxon>
        <taxon>Littorina</taxon>
    </lineage>
</organism>
<dbReference type="GO" id="GO:0006869">
    <property type="term" value="P:lipid transport"/>
    <property type="evidence" value="ECO:0007669"/>
    <property type="project" value="InterPro"/>
</dbReference>